<keyword evidence="1" id="KW-0863">Zinc-finger</keyword>
<dbReference type="AlphaFoldDB" id="A0A0B1SEY0"/>
<dbReference type="InterPro" id="IPR007527">
    <property type="entry name" value="Znf_SWIM"/>
</dbReference>
<dbReference type="PANTHER" id="PTHR33977">
    <property type="entry name" value="ZINC ION BINDING PROTEIN"/>
    <property type="match status" value="1"/>
</dbReference>
<evidence type="ECO:0000259" key="3">
    <source>
        <dbReference type="PROSITE" id="PS50966"/>
    </source>
</evidence>
<reference evidence="4 5" key="1">
    <citation type="submission" date="2014-03" db="EMBL/GenBank/DDBJ databases">
        <title>Draft genome of the hookworm Oesophagostomum dentatum.</title>
        <authorList>
            <person name="Mitreva M."/>
        </authorList>
    </citation>
    <scope>NUCLEOTIDE SEQUENCE [LARGE SCALE GENOMIC DNA]</scope>
    <source>
        <strain evidence="4 5">OD-Hann</strain>
    </source>
</reference>
<keyword evidence="5" id="KW-1185">Reference proteome</keyword>
<feature type="compositionally biased region" description="Basic and acidic residues" evidence="2">
    <location>
        <begin position="518"/>
        <end position="536"/>
    </location>
</feature>
<keyword evidence="1" id="KW-0862">Zinc</keyword>
<dbReference type="PROSITE" id="PS50966">
    <property type="entry name" value="ZF_SWIM"/>
    <property type="match status" value="1"/>
</dbReference>
<dbReference type="EMBL" id="KN571333">
    <property type="protein sequence ID" value="KHJ83878.1"/>
    <property type="molecule type" value="Genomic_DNA"/>
</dbReference>
<name>A0A0B1SEY0_OESDE</name>
<dbReference type="PANTHER" id="PTHR33977:SF1">
    <property type="entry name" value="ZINC ION BINDING PROTEIN"/>
    <property type="match status" value="1"/>
</dbReference>
<sequence>MRADANKESDGILHYEPAKDPTGDGFVLVIMNPKQRQWLGKYGPRAVCVDDTFNLTAYALRLATIVVADEWDRALPAAYLLSYRMTEAEVGTLFTYVKEFLPSFYTEYFMSDDTNTFWNGFKQVFPSSSAKRLLCLWHVQQTFKRNATRKLLNVKAAFGTIFKQNTQCMSARDRTLFVAKYASVLRFLRDKGEHELATYIENSWSDRVDQWAAFGRMGSCVSTSMLCERFHKRLKHDILEGKANVRIDRLLDILITLTVEMEEEREIMMERGLEEGRFRLQQHHRSHALAVKKYSDKQDLITVVGSRSWEVRDGSNVFIVQEQFCPCDEKLNNHCRRGCNACPYSFACTCSMDVKSGISCEHVHAVLLYASRRSVASESVNPQPEVSAAPETFDSDDQEIPPEIAIDDFEQTEETPARRRSTDIRDSHKDMYQRIEAMYAATRIHALGLINNADERVTEGFEKVLGMMEQVNRTMASLASEFNCSTPSQQIARRPEFPATGRPPMATPIRRLQKRSLLRKEEQMRKKSRIEEIPDYPPNKRDTCAVCFDSNQAP</sequence>
<accession>A0A0B1SEY0</accession>
<proteinExistence type="predicted"/>
<evidence type="ECO:0000313" key="4">
    <source>
        <dbReference type="EMBL" id="KHJ83878.1"/>
    </source>
</evidence>
<dbReference type="GO" id="GO:0008270">
    <property type="term" value="F:zinc ion binding"/>
    <property type="evidence" value="ECO:0007669"/>
    <property type="project" value="UniProtKB-KW"/>
</dbReference>
<evidence type="ECO:0000313" key="5">
    <source>
        <dbReference type="Proteomes" id="UP000053660"/>
    </source>
</evidence>
<feature type="region of interest" description="Disordered" evidence="2">
    <location>
        <begin position="517"/>
        <end position="536"/>
    </location>
</feature>
<keyword evidence="1" id="KW-0479">Metal-binding</keyword>
<feature type="region of interest" description="Disordered" evidence="2">
    <location>
        <begin position="380"/>
        <end position="400"/>
    </location>
</feature>
<dbReference type="Proteomes" id="UP000053660">
    <property type="component" value="Unassembled WGS sequence"/>
</dbReference>
<feature type="domain" description="SWIM-type" evidence="3">
    <location>
        <begin position="333"/>
        <end position="371"/>
    </location>
</feature>
<organism evidence="4 5">
    <name type="scientific">Oesophagostomum dentatum</name>
    <name type="common">Nodular worm</name>
    <dbReference type="NCBI Taxonomy" id="61180"/>
    <lineage>
        <taxon>Eukaryota</taxon>
        <taxon>Metazoa</taxon>
        <taxon>Ecdysozoa</taxon>
        <taxon>Nematoda</taxon>
        <taxon>Chromadorea</taxon>
        <taxon>Rhabditida</taxon>
        <taxon>Rhabditina</taxon>
        <taxon>Rhabditomorpha</taxon>
        <taxon>Strongyloidea</taxon>
        <taxon>Strongylidae</taxon>
        <taxon>Oesophagostomum</taxon>
    </lineage>
</organism>
<evidence type="ECO:0000256" key="2">
    <source>
        <dbReference type="SAM" id="MobiDB-lite"/>
    </source>
</evidence>
<protein>
    <recommendedName>
        <fullName evidence="3">SWIM-type domain-containing protein</fullName>
    </recommendedName>
</protein>
<evidence type="ECO:0000256" key="1">
    <source>
        <dbReference type="PROSITE-ProRule" id="PRU00325"/>
    </source>
</evidence>
<dbReference type="OrthoDB" id="5866964at2759"/>
<gene>
    <name evidence="4" type="ORF">OESDEN_16415</name>
</gene>